<dbReference type="GO" id="GO:0016990">
    <property type="term" value="F:arginine deiminase activity"/>
    <property type="evidence" value="ECO:0007669"/>
    <property type="project" value="TreeGrafter"/>
</dbReference>
<proteinExistence type="predicted"/>
<comment type="caution">
    <text evidence="1">The sequence shown here is derived from an EMBL/GenBank/DDBJ whole genome shotgun (WGS) entry which is preliminary data.</text>
</comment>
<dbReference type="RefSeq" id="WP_134340060.1">
    <property type="nucleotide sequence ID" value="NZ_SOPW01000008.1"/>
</dbReference>
<name>A0A4Y8IMU5_9BACI</name>
<evidence type="ECO:0008006" key="3">
    <source>
        <dbReference type="Google" id="ProtNLM"/>
    </source>
</evidence>
<protein>
    <recommendedName>
        <fullName evidence="3">Amidinotransferase</fullName>
    </recommendedName>
</protein>
<dbReference type="PANTHER" id="PTHR47271">
    <property type="entry name" value="ARGININE DEIMINASE"/>
    <property type="match status" value="1"/>
</dbReference>
<dbReference type="Proteomes" id="UP000297975">
    <property type="component" value="Unassembled WGS sequence"/>
</dbReference>
<dbReference type="GO" id="GO:0019546">
    <property type="term" value="P:L-arginine deiminase pathway"/>
    <property type="evidence" value="ECO:0007669"/>
    <property type="project" value="TreeGrafter"/>
</dbReference>
<dbReference type="EMBL" id="SOPW01000008">
    <property type="protein sequence ID" value="TFB21395.1"/>
    <property type="molecule type" value="Genomic_DNA"/>
</dbReference>
<evidence type="ECO:0000313" key="2">
    <source>
        <dbReference type="Proteomes" id="UP000297975"/>
    </source>
</evidence>
<dbReference type="AlphaFoldDB" id="A0A4Y8IMU5"/>
<evidence type="ECO:0000313" key="1">
    <source>
        <dbReference type="EMBL" id="TFB21395.1"/>
    </source>
</evidence>
<keyword evidence="2" id="KW-1185">Reference proteome</keyword>
<dbReference type="Pfam" id="PF19420">
    <property type="entry name" value="DDAH_eukar"/>
    <property type="match status" value="1"/>
</dbReference>
<dbReference type="SUPFAM" id="SSF55909">
    <property type="entry name" value="Pentein"/>
    <property type="match status" value="1"/>
</dbReference>
<organism evidence="1 2">
    <name type="scientific">Filobacillus milosensis</name>
    <dbReference type="NCBI Taxonomy" id="94137"/>
    <lineage>
        <taxon>Bacteria</taxon>
        <taxon>Bacillati</taxon>
        <taxon>Bacillota</taxon>
        <taxon>Bacilli</taxon>
        <taxon>Bacillales</taxon>
        <taxon>Bacillaceae</taxon>
        <taxon>Filobacillus</taxon>
    </lineage>
</organism>
<dbReference type="OrthoDB" id="9814070at2"/>
<dbReference type="PANTHER" id="PTHR47271:SF2">
    <property type="entry name" value="ARGININE DEIMINASE"/>
    <property type="match status" value="1"/>
</dbReference>
<gene>
    <name evidence="1" type="ORF">E3U55_08760</name>
</gene>
<sequence length="285" mass="32492">MKAVTTVKQVSCENEYSTLREILVVKPTFMRIAEVINETQKHYVESNINVHRALKQHDAFVSVLEEHNVAVRELEADPKLNEQVFTRDIGFVVGNEFFISSMNEQIRQNETNYLDAWLKQNSVPSQTELPHSIEWGSSVCDGSTIWVGNSRRTSNKAIKELQNRLPHYQVESIVVKPDILHLDCVLNILSHDTAIVYRPAFTSNGLERLEARFKHIIEVAEDEQFEMGPNVLSIGNEKVISLPQNKLLNKRMTEEGFQVITIPFSEIIKSGGSFRCCTLPLVRDV</sequence>
<accession>A0A4Y8IMU5</accession>
<dbReference type="Gene3D" id="3.75.10.10">
    <property type="entry name" value="L-arginine/glycine Amidinotransferase, Chain A"/>
    <property type="match status" value="1"/>
</dbReference>
<reference evidence="1 2" key="1">
    <citation type="submission" date="2019-03" db="EMBL/GenBank/DDBJ databases">
        <authorList>
            <person name="He R.-H."/>
        </authorList>
    </citation>
    <scope>NUCLEOTIDE SEQUENCE [LARGE SCALE GENOMIC DNA]</scope>
    <source>
        <strain evidence="2">SH 714</strain>
    </source>
</reference>